<protein>
    <submittedName>
        <fullName evidence="1">Uncharacterized protein</fullName>
    </submittedName>
</protein>
<keyword evidence="2" id="KW-1185">Reference proteome</keyword>
<evidence type="ECO:0000313" key="2">
    <source>
        <dbReference type="Proteomes" id="UP000598297"/>
    </source>
</evidence>
<dbReference type="OrthoDB" id="4248203at2"/>
<name>A0A964XMU0_9ACTN</name>
<sequence>MKRVRWGALTWQRKALIVFLALCMVWIVGVAAWVGVRLVVGSPPEPGEDEERMAGLHHEQHDRYGRFYVPTHFKASKAGAVVLRYKVSGIDDSFVRDFLRTYDITAEPKRTGPAEMTYSDRFGDMRRTFTVVYEEPVDEYSEFETAARISVRAVPD</sequence>
<dbReference type="EMBL" id="JAAAHS010000246">
    <property type="protein sequence ID" value="NBE54745.1"/>
    <property type="molecule type" value="Genomic_DNA"/>
</dbReference>
<dbReference type="RefSeq" id="WP_161701852.1">
    <property type="nucleotide sequence ID" value="NZ_JAAAHS010000246.1"/>
</dbReference>
<proteinExistence type="predicted"/>
<dbReference type="AlphaFoldDB" id="A0A964XMU0"/>
<gene>
    <name evidence="1" type="ORF">GUY60_25630</name>
</gene>
<comment type="caution">
    <text evidence="1">The sequence shown here is derived from an EMBL/GenBank/DDBJ whole genome shotgun (WGS) entry which is preliminary data.</text>
</comment>
<dbReference type="Proteomes" id="UP000598297">
    <property type="component" value="Unassembled WGS sequence"/>
</dbReference>
<organism evidence="1 2">
    <name type="scientific">Streptomyces boluensis</name>
    <dbReference type="NCBI Taxonomy" id="1775135"/>
    <lineage>
        <taxon>Bacteria</taxon>
        <taxon>Bacillati</taxon>
        <taxon>Actinomycetota</taxon>
        <taxon>Actinomycetes</taxon>
        <taxon>Kitasatosporales</taxon>
        <taxon>Streptomycetaceae</taxon>
        <taxon>Streptomyces</taxon>
    </lineage>
</organism>
<accession>A0A964XMU0</accession>
<evidence type="ECO:0000313" key="1">
    <source>
        <dbReference type="EMBL" id="NBE54745.1"/>
    </source>
</evidence>
<reference evidence="1" key="1">
    <citation type="submission" date="2020-01" db="EMBL/GenBank/DDBJ databases">
        <title>Whole-genome analyses of novel actinobacteria.</title>
        <authorList>
            <person name="Sahin N."/>
        </authorList>
    </citation>
    <scope>NUCLEOTIDE SEQUENCE</scope>
    <source>
        <strain evidence="1">YC537</strain>
    </source>
</reference>